<dbReference type="InterPro" id="IPR003675">
    <property type="entry name" value="Rce1/LyrA-like_dom"/>
</dbReference>
<keyword evidence="1" id="KW-0472">Membrane</keyword>
<feature type="transmembrane region" description="Helical" evidence="1">
    <location>
        <begin position="175"/>
        <end position="194"/>
    </location>
</feature>
<protein>
    <submittedName>
        <fullName evidence="3">CAAX prenyl protease-like protein</fullName>
    </submittedName>
</protein>
<sequence length="226" mass="25841">MRHVKNNALFIISLVFIGCLIMAWVDAIWVPNYAIKSGIKLGLFLILPLVYARMDKNTSFTRLFSYRKDSLLFSILIGVGVYIFIVGAYFIFGSFFDLTSITTSLEASVGVSATNFLFVAIYISFINSLVEEFFFRGFAFLSLKKVTNRPFAYLFSAGLFAIYHVFMVINWFNFGLFLLLLISLFIAGILFNWLNERNENIYTSWFVHMAGNFAINTIGLILFDII</sequence>
<proteinExistence type="predicted"/>
<dbReference type="EMBL" id="QNRI01000008">
    <property type="protein sequence ID" value="RBO95324.1"/>
    <property type="molecule type" value="Genomic_DNA"/>
</dbReference>
<dbReference type="GO" id="GO:0006508">
    <property type="term" value="P:proteolysis"/>
    <property type="evidence" value="ECO:0007669"/>
    <property type="project" value="UniProtKB-KW"/>
</dbReference>
<feature type="transmembrane region" description="Helical" evidence="1">
    <location>
        <begin position="151"/>
        <end position="169"/>
    </location>
</feature>
<keyword evidence="1" id="KW-1133">Transmembrane helix</keyword>
<keyword evidence="1" id="KW-0812">Transmembrane</keyword>
<gene>
    <name evidence="3" type="ORF">DES48_10832</name>
</gene>
<dbReference type="RefSeq" id="WP_113869304.1">
    <property type="nucleotide sequence ID" value="NZ_BAABQN010000012.1"/>
</dbReference>
<feature type="transmembrane region" description="Helical" evidence="1">
    <location>
        <begin position="112"/>
        <end position="130"/>
    </location>
</feature>
<dbReference type="PROSITE" id="PS51257">
    <property type="entry name" value="PROKAR_LIPOPROTEIN"/>
    <property type="match status" value="1"/>
</dbReference>
<feature type="transmembrane region" description="Helical" evidence="1">
    <location>
        <begin position="201"/>
        <end position="223"/>
    </location>
</feature>
<dbReference type="AlphaFoldDB" id="A0A366E1F0"/>
<keyword evidence="3" id="KW-0378">Hydrolase</keyword>
<dbReference type="GO" id="GO:0004175">
    <property type="term" value="F:endopeptidase activity"/>
    <property type="evidence" value="ECO:0007669"/>
    <property type="project" value="UniProtKB-ARBA"/>
</dbReference>
<evidence type="ECO:0000313" key="4">
    <source>
        <dbReference type="Proteomes" id="UP000252254"/>
    </source>
</evidence>
<dbReference type="GO" id="GO:0080120">
    <property type="term" value="P:CAAX-box protein maturation"/>
    <property type="evidence" value="ECO:0007669"/>
    <property type="project" value="UniProtKB-ARBA"/>
</dbReference>
<feature type="transmembrane region" description="Helical" evidence="1">
    <location>
        <begin position="7"/>
        <end position="27"/>
    </location>
</feature>
<dbReference type="STRING" id="200904.GCA_900168775_02808"/>
<evidence type="ECO:0000259" key="2">
    <source>
        <dbReference type="Pfam" id="PF02517"/>
    </source>
</evidence>
<dbReference type="Pfam" id="PF02517">
    <property type="entry name" value="Rce1-like"/>
    <property type="match status" value="1"/>
</dbReference>
<evidence type="ECO:0000313" key="3">
    <source>
        <dbReference type="EMBL" id="RBO95324.1"/>
    </source>
</evidence>
<feature type="transmembrane region" description="Helical" evidence="1">
    <location>
        <begin position="33"/>
        <end position="51"/>
    </location>
</feature>
<reference evidence="3 4" key="1">
    <citation type="submission" date="2018-06" db="EMBL/GenBank/DDBJ databases">
        <title>Genomic Encyclopedia of Type Strains, Phase IV (KMG-IV): sequencing the most valuable type-strain genomes for metagenomic binning, comparative biology and taxonomic classification.</title>
        <authorList>
            <person name="Goeker M."/>
        </authorList>
    </citation>
    <scope>NUCLEOTIDE SEQUENCE [LARGE SCALE GENOMIC DNA]</scope>
    <source>
        <strain evidence="3 4">DSM 15140</strain>
    </source>
</reference>
<keyword evidence="3" id="KW-0645">Protease</keyword>
<comment type="caution">
    <text evidence="3">The sequence shown here is derived from an EMBL/GenBank/DDBJ whole genome shotgun (WGS) entry which is preliminary data.</text>
</comment>
<accession>A0A366E1F0</accession>
<feature type="domain" description="CAAX prenyl protease 2/Lysostaphin resistance protein A-like" evidence="2">
    <location>
        <begin position="115"/>
        <end position="213"/>
    </location>
</feature>
<name>A0A366E1F0_9BACI</name>
<organism evidence="3 4">
    <name type="scientific">Paraliobacillus ryukyuensis</name>
    <dbReference type="NCBI Taxonomy" id="200904"/>
    <lineage>
        <taxon>Bacteria</taxon>
        <taxon>Bacillati</taxon>
        <taxon>Bacillota</taxon>
        <taxon>Bacilli</taxon>
        <taxon>Bacillales</taxon>
        <taxon>Bacillaceae</taxon>
        <taxon>Paraliobacillus</taxon>
    </lineage>
</organism>
<evidence type="ECO:0000256" key="1">
    <source>
        <dbReference type="SAM" id="Phobius"/>
    </source>
</evidence>
<keyword evidence="4" id="KW-1185">Reference proteome</keyword>
<feature type="transmembrane region" description="Helical" evidence="1">
    <location>
        <begin position="71"/>
        <end position="92"/>
    </location>
</feature>
<dbReference type="Proteomes" id="UP000252254">
    <property type="component" value="Unassembled WGS sequence"/>
</dbReference>
<dbReference type="OrthoDB" id="449657at2"/>